<feature type="signal peptide" evidence="2">
    <location>
        <begin position="1"/>
        <end position="16"/>
    </location>
</feature>
<evidence type="ECO:0000313" key="4">
    <source>
        <dbReference type="Proteomes" id="UP000746747"/>
    </source>
</evidence>
<keyword evidence="4" id="KW-1185">Reference proteome</keyword>
<organism evidence="3 4">
    <name type="scientific">Cercopithifilaria johnstoni</name>
    <dbReference type="NCBI Taxonomy" id="2874296"/>
    <lineage>
        <taxon>Eukaryota</taxon>
        <taxon>Metazoa</taxon>
        <taxon>Ecdysozoa</taxon>
        <taxon>Nematoda</taxon>
        <taxon>Chromadorea</taxon>
        <taxon>Rhabditida</taxon>
        <taxon>Spirurina</taxon>
        <taxon>Spiruromorpha</taxon>
        <taxon>Filarioidea</taxon>
        <taxon>Onchocercidae</taxon>
        <taxon>Cercopithifilaria</taxon>
    </lineage>
</organism>
<gene>
    <name evidence="3" type="ORF">CJOHNSTONI_LOCUS3690</name>
</gene>
<reference evidence="3" key="1">
    <citation type="submission" date="2021-09" db="EMBL/GenBank/DDBJ databases">
        <authorList>
            <consortium name="Pathogen Informatics"/>
        </authorList>
    </citation>
    <scope>NUCLEOTIDE SEQUENCE</scope>
</reference>
<evidence type="ECO:0000256" key="2">
    <source>
        <dbReference type="SAM" id="SignalP"/>
    </source>
</evidence>
<feature type="chain" id="PRO_5035327393" evidence="2">
    <location>
        <begin position="17"/>
        <end position="72"/>
    </location>
</feature>
<comment type="caution">
    <text evidence="3">The sequence shown here is derived from an EMBL/GenBank/DDBJ whole genome shotgun (WGS) entry which is preliminary data.</text>
</comment>
<accession>A0A8J2Q2P5</accession>
<evidence type="ECO:0000313" key="3">
    <source>
        <dbReference type="EMBL" id="CAG9533463.1"/>
    </source>
</evidence>
<sequence length="72" mass="7680">MACCLLAVVMVGSDWGILLPGLDRIEMLESLFRGSRNDALGLGGRGGKGKGDKGEEDEDDEKKQEELSNGLV</sequence>
<dbReference type="Proteomes" id="UP000746747">
    <property type="component" value="Unassembled WGS sequence"/>
</dbReference>
<protein>
    <submittedName>
        <fullName evidence="3">Uncharacterized protein</fullName>
    </submittedName>
</protein>
<dbReference type="AlphaFoldDB" id="A0A8J2Q2P5"/>
<proteinExistence type="predicted"/>
<dbReference type="EMBL" id="CAKAEH010001247">
    <property type="protein sequence ID" value="CAG9533463.1"/>
    <property type="molecule type" value="Genomic_DNA"/>
</dbReference>
<name>A0A8J2Q2P5_9BILA</name>
<evidence type="ECO:0000256" key="1">
    <source>
        <dbReference type="SAM" id="MobiDB-lite"/>
    </source>
</evidence>
<keyword evidence="2" id="KW-0732">Signal</keyword>
<feature type="region of interest" description="Disordered" evidence="1">
    <location>
        <begin position="36"/>
        <end position="72"/>
    </location>
</feature>